<dbReference type="EMBL" id="JAWDIP010000003">
    <property type="protein sequence ID" value="MDY0393341.1"/>
    <property type="molecule type" value="Genomic_DNA"/>
</dbReference>
<feature type="domain" description="VWFA" evidence="1">
    <location>
        <begin position="66"/>
        <end position="204"/>
    </location>
</feature>
<sequence length="204" mass="21888">MKKQIDRFPPGKEAEDYYYRTLALVAEDYRPYHAFFSQVDTSYAGNSATPEESTGPAGKQNGAQVNVTILFDASGSMGAKIGGRTMMDTAKEAVNDFLSKLPEGVHVSLRAYGHKGTGSNADKAKSCKSSEEVYALSAYDKKKMKKALAKFSPAGWTPLAASIRDAGNDLKNETGNNVENIVYVVSDGVETCGGDPVQEAKKIA</sequence>
<name>A0ABU5C360_9BACI</name>
<evidence type="ECO:0000259" key="1">
    <source>
        <dbReference type="PROSITE" id="PS50234"/>
    </source>
</evidence>
<dbReference type="Proteomes" id="UP001281447">
    <property type="component" value="Unassembled WGS sequence"/>
</dbReference>
<dbReference type="Gene3D" id="3.40.50.410">
    <property type="entry name" value="von Willebrand factor, type A domain"/>
    <property type="match status" value="1"/>
</dbReference>
<dbReference type="SUPFAM" id="SSF53300">
    <property type="entry name" value="vWA-like"/>
    <property type="match status" value="1"/>
</dbReference>
<reference evidence="2 3" key="1">
    <citation type="submission" date="2023-10" db="EMBL/GenBank/DDBJ databases">
        <title>Virgibacillus halophilus 5B73C genome.</title>
        <authorList>
            <person name="Miliotis G."/>
            <person name="Sengupta P."/>
            <person name="Hameed A."/>
            <person name="Chuvochina M."/>
            <person name="Mcdonagh F."/>
            <person name="Simpson A.C."/>
            <person name="Singh N.K."/>
            <person name="Rekha P.D."/>
            <person name="Raman K."/>
            <person name="Hugenholtz P."/>
            <person name="Venkateswaran K."/>
        </authorList>
    </citation>
    <scope>NUCLEOTIDE SEQUENCE [LARGE SCALE GENOMIC DNA]</scope>
    <source>
        <strain evidence="2 3">5B73C</strain>
    </source>
</reference>
<accession>A0ABU5C360</accession>
<dbReference type="InterPro" id="IPR002035">
    <property type="entry name" value="VWF_A"/>
</dbReference>
<organism evidence="2 3">
    <name type="scientific">Tigheibacillus halophilus</name>
    <dbReference type="NCBI Taxonomy" id="361280"/>
    <lineage>
        <taxon>Bacteria</taxon>
        <taxon>Bacillati</taxon>
        <taxon>Bacillota</taxon>
        <taxon>Bacilli</taxon>
        <taxon>Bacillales</taxon>
        <taxon>Bacillaceae</taxon>
        <taxon>Tigheibacillus</taxon>
    </lineage>
</organism>
<evidence type="ECO:0000313" key="2">
    <source>
        <dbReference type="EMBL" id="MDY0393341.1"/>
    </source>
</evidence>
<keyword evidence="3" id="KW-1185">Reference proteome</keyword>
<protein>
    <submittedName>
        <fullName evidence="2">VWA domain-containing protein</fullName>
    </submittedName>
</protein>
<comment type="caution">
    <text evidence="2">The sequence shown here is derived from an EMBL/GenBank/DDBJ whole genome shotgun (WGS) entry which is preliminary data.</text>
</comment>
<dbReference type="PROSITE" id="PS50234">
    <property type="entry name" value="VWFA"/>
    <property type="match status" value="1"/>
</dbReference>
<gene>
    <name evidence="2" type="ORF">RWE15_01515</name>
</gene>
<evidence type="ECO:0000313" key="3">
    <source>
        <dbReference type="Proteomes" id="UP001281447"/>
    </source>
</evidence>
<dbReference type="Pfam" id="PF13519">
    <property type="entry name" value="VWA_2"/>
    <property type="match status" value="1"/>
</dbReference>
<dbReference type="InterPro" id="IPR036465">
    <property type="entry name" value="vWFA_dom_sf"/>
</dbReference>
<proteinExistence type="predicted"/>